<dbReference type="Proteomes" id="UP000747542">
    <property type="component" value="Unassembled WGS sequence"/>
</dbReference>
<gene>
    <name evidence="2" type="ORF">Hamer_G000637</name>
</gene>
<evidence type="ECO:0000256" key="1">
    <source>
        <dbReference type="SAM" id="MobiDB-lite"/>
    </source>
</evidence>
<name>A0A8J5NCZ1_HOMAM</name>
<protein>
    <submittedName>
        <fullName evidence="2">Uncharacterized protein</fullName>
    </submittedName>
</protein>
<feature type="region of interest" description="Disordered" evidence="1">
    <location>
        <begin position="26"/>
        <end position="83"/>
    </location>
</feature>
<keyword evidence="3" id="KW-1185">Reference proteome</keyword>
<organism evidence="2 3">
    <name type="scientific">Homarus americanus</name>
    <name type="common">American lobster</name>
    <dbReference type="NCBI Taxonomy" id="6706"/>
    <lineage>
        <taxon>Eukaryota</taxon>
        <taxon>Metazoa</taxon>
        <taxon>Ecdysozoa</taxon>
        <taxon>Arthropoda</taxon>
        <taxon>Crustacea</taxon>
        <taxon>Multicrustacea</taxon>
        <taxon>Malacostraca</taxon>
        <taxon>Eumalacostraca</taxon>
        <taxon>Eucarida</taxon>
        <taxon>Decapoda</taxon>
        <taxon>Pleocyemata</taxon>
        <taxon>Astacidea</taxon>
        <taxon>Nephropoidea</taxon>
        <taxon>Nephropidae</taxon>
        <taxon>Homarus</taxon>
    </lineage>
</organism>
<proteinExistence type="predicted"/>
<dbReference type="AlphaFoldDB" id="A0A8J5NCZ1"/>
<dbReference type="EMBL" id="JAHLQT010002534">
    <property type="protein sequence ID" value="KAG7177319.1"/>
    <property type="molecule type" value="Genomic_DNA"/>
</dbReference>
<accession>A0A8J5NCZ1</accession>
<sequence length="83" mass="9269">MLVVDIIQEADIITTITHFFTHHTEHFLSHKPHNKSQPYVSENITKGETPPSDNKNDISSQETQHPSHPYGPSPTPTSLGDVI</sequence>
<evidence type="ECO:0000313" key="2">
    <source>
        <dbReference type="EMBL" id="KAG7177319.1"/>
    </source>
</evidence>
<comment type="caution">
    <text evidence="2">The sequence shown here is derived from an EMBL/GenBank/DDBJ whole genome shotgun (WGS) entry which is preliminary data.</text>
</comment>
<evidence type="ECO:0000313" key="3">
    <source>
        <dbReference type="Proteomes" id="UP000747542"/>
    </source>
</evidence>
<feature type="compositionally biased region" description="Polar residues" evidence="1">
    <location>
        <begin position="35"/>
        <end position="66"/>
    </location>
</feature>
<reference evidence="2" key="1">
    <citation type="journal article" date="2021" name="Sci. Adv.">
        <title>The American lobster genome reveals insights on longevity, neural, and immune adaptations.</title>
        <authorList>
            <person name="Polinski J.M."/>
            <person name="Zimin A.V."/>
            <person name="Clark K.F."/>
            <person name="Kohn A.B."/>
            <person name="Sadowski N."/>
            <person name="Timp W."/>
            <person name="Ptitsyn A."/>
            <person name="Khanna P."/>
            <person name="Romanova D.Y."/>
            <person name="Williams P."/>
            <person name="Greenwood S.J."/>
            <person name="Moroz L.L."/>
            <person name="Walt D.R."/>
            <person name="Bodnar A.G."/>
        </authorList>
    </citation>
    <scope>NUCLEOTIDE SEQUENCE</scope>
    <source>
        <strain evidence="2">GMGI-L3</strain>
    </source>
</reference>